<keyword evidence="8" id="KW-1185">Reference proteome</keyword>
<dbReference type="AlphaFoldDB" id="L0HIL3"/>
<dbReference type="Proteomes" id="UP000010824">
    <property type="component" value="Chromosome"/>
</dbReference>
<protein>
    <submittedName>
        <fullName evidence="7">Cache domain protein</fullName>
    </submittedName>
</protein>
<evidence type="ECO:0000256" key="5">
    <source>
        <dbReference type="ARBA" id="ARBA00023136"/>
    </source>
</evidence>
<name>L0HIL3_METFS</name>
<organism evidence="7 8">
    <name type="scientific">Methanoregula formicica (strain DSM 22288 / NBRC 105244 / SMSP)</name>
    <dbReference type="NCBI Taxonomy" id="593750"/>
    <lineage>
        <taxon>Archaea</taxon>
        <taxon>Methanobacteriati</taxon>
        <taxon>Methanobacteriota</taxon>
        <taxon>Stenosarchaea group</taxon>
        <taxon>Methanomicrobia</taxon>
        <taxon>Methanomicrobiales</taxon>
        <taxon>Methanoregulaceae</taxon>
        <taxon>Methanoregula</taxon>
    </lineage>
</organism>
<feature type="domain" description="Single Cache" evidence="6">
    <location>
        <begin position="39"/>
        <end position="121"/>
    </location>
</feature>
<evidence type="ECO:0000256" key="4">
    <source>
        <dbReference type="ARBA" id="ARBA00022989"/>
    </source>
</evidence>
<keyword evidence="5" id="KW-0472">Membrane</keyword>
<evidence type="ECO:0000259" key="6">
    <source>
        <dbReference type="SMART" id="SM01049"/>
    </source>
</evidence>
<dbReference type="InterPro" id="IPR033480">
    <property type="entry name" value="sCache_2"/>
</dbReference>
<reference evidence="8" key="1">
    <citation type="submission" date="2011-12" db="EMBL/GenBank/DDBJ databases">
        <title>Complete sequence of Methanoregula formicicum SMSP.</title>
        <authorList>
            <person name="Lucas S."/>
            <person name="Han J."/>
            <person name="Lapidus A."/>
            <person name="Cheng J.-F."/>
            <person name="Goodwin L."/>
            <person name="Pitluck S."/>
            <person name="Peters L."/>
            <person name="Ovchinnikova G."/>
            <person name="Teshima H."/>
            <person name="Detter J.C."/>
            <person name="Han C."/>
            <person name="Tapia R."/>
            <person name="Land M."/>
            <person name="Hauser L."/>
            <person name="Kyrpides N."/>
            <person name="Ivanova N."/>
            <person name="Pagani I."/>
            <person name="Imachi H."/>
            <person name="Tamaki H."/>
            <person name="Sekiguchi Y."/>
            <person name="Kamagata Y."/>
            <person name="Cadillo-Quiroz H."/>
            <person name="Zinder S."/>
            <person name="Liu W.-T."/>
            <person name="Woyke T."/>
        </authorList>
    </citation>
    <scope>NUCLEOTIDE SEQUENCE [LARGE SCALE GENOMIC DNA]</scope>
    <source>
        <strain evidence="8">DSM 22288 / NBRC 105244 / SMSP</strain>
    </source>
</reference>
<dbReference type="Gene3D" id="3.30.450.20">
    <property type="entry name" value="PAS domain"/>
    <property type="match status" value="1"/>
</dbReference>
<evidence type="ECO:0000256" key="2">
    <source>
        <dbReference type="ARBA" id="ARBA00022475"/>
    </source>
</evidence>
<keyword evidence="2" id="KW-1003">Cell membrane</keyword>
<accession>L0HIL3</accession>
<dbReference type="RefSeq" id="WP_015285882.1">
    <property type="nucleotide sequence ID" value="NC_019943.1"/>
</dbReference>
<dbReference type="GO" id="GO:0005886">
    <property type="term" value="C:plasma membrane"/>
    <property type="evidence" value="ECO:0007669"/>
    <property type="project" value="UniProtKB-SubCell"/>
</dbReference>
<dbReference type="GeneID" id="14308289"/>
<dbReference type="OrthoDB" id="112113at2157"/>
<dbReference type="STRING" id="593750.Metfor_1900"/>
<dbReference type="eggNOG" id="arCOG03007">
    <property type="taxonomic scope" value="Archaea"/>
</dbReference>
<evidence type="ECO:0000256" key="1">
    <source>
        <dbReference type="ARBA" id="ARBA00004651"/>
    </source>
</evidence>
<evidence type="ECO:0000256" key="3">
    <source>
        <dbReference type="ARBA" id="ARBA00022692"/>
    </source>
</evidence>
<dbReference type="SMART" id="SM01049">
    <property type="entry name" value="Cache_2"/>
    <property type="match status" value="1"/>
</dbReference>
<proteinExistence type="predicted"/>
<reference evidence="7 8" key="2">
    <citation type="journal article" date="2014" name="Genome Announc.">
        <title>Complete Genome Sequence of Methanoregula formicica SMSPT, a Mesophilic Hydrogenotrophic Methanogen Isolated from a Methanogenic Upflow Anaerobic Sludge Blanket Reactor.</title>
        <authorList>
            <person name="Yamamoto K."/>
            <person name="Tamaki H."/>
            <person name="Cadillo-Quiroz H."/>
            <person name="Imachi H."/>
            <person name="Kyrpides N."/>
            <person name="Woyke T."/>
            <person name="Goodwin L."/>
            <person name="Zinder S.H."/>
            <person name="Kamagata Y."/>
            <person name="Liu W.T."/>
        </authorList>
    </citation>
    <scope>NUCLEOTIDE SEQUENCE [LARGE SCALE GENOMIC DNA]</scope>
    <source>
        <strain evidence="8">DSM 22288 / NBRC 105244 / SMSP</strain>
    </source>
</reference>
<dbReference type="PROSITE" id="PS51257">
    <property type="entry name" value="PROKAR_LIPOPROTEIN"/>
    <property type="match status" value="1"/>
</dbReference>
<evidence type="ECO:0000313" key="8">
    <source>
        <dbReference type="Proteomes" id="UP000010824"/>
    </source>
</evidence>
<keyword evidence="3" id="KW-0812">Transmembrane</keyword>
<dbReference type="HOGENOM" id="CLU_081845_1_0_2"/>
<comment type="subcellular location">
    <subcellularLocation>
        <location evidence="1">Cell membrane</location>
        <topology evidence="1">Multi-pass membrane protein</topology>
    </subcellularLocation>
</comment>
<dbReference type="InParanoid" id="L0HIL3"/>
<gene>
    <name evidence="7" type="ordered locus">Metfor_1900</name>
</gene>
<keyword evidence="4" id="KW-1133">Transmembrane helix</keyword>
<evidence type="ECO:0000313" key="7">
    <source>
        <dbReference type="EMBL" id="AGB02919.1"/>
    </source>
</evidence>
<sequence length="176" mass="19026" precursor="true">MSRWSPALVPSVLVALLLLSAGCMQAHPAGPPAAVSGPESAVISNETLVAFVDEAVRYAQVHGKEHALAEFSNPNGSFVRGELYIYAYDFDDVVLAHPFSPGLIGTNRTNERDAYGNLYSYKFINAAKNGSGFVRFPYSNPARNGTIEEKLGYVKKVDDTWWLGSGIYTGPARAPV</sequence>
<dbReference type="KEGG" id="mfo:Metfor_1900"/>
<dbReference type="EMBL" id="CP003167">
    <property type="protein sequence ID" value="AGB02919.1"/>
    <property type="molecule type" value="Genomic_DNA"/>
</dbReference>
<dbReference type="Pfam" id="PF17200">
    <property type="entry name" value="sCache_2"/>
    <property type="match status" value="1"/>
</dbReference>